<dbReference type="EMBL" id="CADCVV010000049">
    <property type="protein sequence ID" value="CAA9489084.1"/>
    <property type="molecule type" value="Genomic_DNA"/>
</dbReference>
<sequence length="282" mass="30575">ERRARRPSTARTLRRRWPSRRARAHRASAAGERALGLPDLRLARDAQDQARARAAPRRDADARALPADVHLPVRWRARRVHEPVPPVPAAGDAGPVGAVHRRLLGSDAQHRRHQGRGRPLPVPPGLEAGPAGRRGARRLGALRARRHGRGRPWTRDGIQAPGRGRRGARGDGAGGRVRHRARLGLHDRGDADAHAQRGHELRLHGAVPADLPEQHLRRPGDVAGVARGVRRHQPGLPPGDRGPRTDGGNGHRRTDRTRAGLDGGADRRVCAAHRAAVPPEGV</sequence>
<gene>
    <name evidence="2" type="ORF">AVDCRST_MAG17-664</name>
</gene>
<feature type="region of interest" description="Disordered" evidence="1">
    <location>
        <begin position="1"/>
        <end position="63"/>
    </location>
</feature>
<feature type="compositionally biased region" description="Low complexity" evidence="1">
    <location>
        <begin position="125"/>
        <end position="142"/>
    </location>
</feature>
<evidence type="ECO:0000256" key="1">
    <source>
        <dbReference type="SAM" id="MobiDB-lite"/>
    </source>
</evidence>
<feature type="non-terminal residue" evidence="2">
    <location>
        <position position="282"/>
    </location>
</feature>
<protein>
    <submittedName>
        <fullName evidence="2">Efflux ABC transporter, permease protein</fullName>
    </submittedName>
</protein>
<dbReference type="AlphaFoldDB" id="A0A6J4SDR2"/>
<accession>A0A6J4SDR2</accession>
<name>A0A6J4SDR2_9ACTN</name>
<feature type="compositionally biased region" description="Basic and acidic residues" evidence="1">
    <location>
        <begin position="256"/>
        <end position="269"/>
    </location>
</feature>
<feature type="non-terminal residue" evidence="2">
    <location>
        <position position="1"/>
    </location>
</feature>
<feature type="compositionally biased region" description="Basic residues" evidence="1">
    <location>
        <begin position="143"/>
        <end position="152"/>
    </location>
</feature>
<organism evidence="2">
    <name type="scientific">uncultured Solirubrobacterales bacterium</name>
    <dbReference type="NCBI Taxonomy" id="768556"/>
    <lineage>
        <taxon>Bacteria</taxon>
        <taxon>Bacillati</taxon>
        <taxon>Actinomycetota</taxon>
        <taxon>Thermoleophilia</taxon>
        <taxon>Solirubrobacterales</taxon>
        <taxon>environmental samples</taxon>
    </lineage>
</organism>
<feature type="compositionally biased region" description="Basic and acidic residues" evidence="1">
    <location>
        <begin position="41"/>
        <end position="62"/>
    </location>
</feature>
<evidence type="ECO:0000313" key="2">
    <source>
        <dbReference type="EMBL" id="CAA9489084.1"/>
    </source>
</evidence>
<feature type="region of interest" description="Disordered" evidence="1">
    <location>
        <begin position="228"/>
        <end position="282"/>
    </location>
</feature>
<proteinExistence type="predicted"/>
<feature type="compositionally biased region" description="Basic residues" evidence="1">
    <location>
        <begin position="1"/>
        <end position="26"/>
    </location>
</feature>
<reference evidence="2" key="1">
    <citation type="submission" date="2020-02" db="EMBL/GenBank/DDBJ databases">
        <authorList>
            <person name="Meier V. D."/>
        </authorList>
    </citation>
    <scope>NUCLEOTIDE SEQUENCE</scope>
    <source>
        <strain evidence="2">AVDCRST_MAG17</strain>
    </source>
</reference>
<feature type="region of interest" description="Disordered" evidence="1">
    <location>
        <begin position="106"/>
        <end position="176"/>
    </location>
</feature>